<keyword evidence="1" id="KW-1133">Transmembrane helix</keyword>
<accession>A0A3N6P713</accession>
<sequence>METFQKIISVLAFLSIGFSLAEVYLTMNPIWKRKHERVVAESQSVTGNLLSLNIGTIFAFNSLLSGEYVSFIDNILFNGLAFFYILAGMSL</sequence>
<organism evidence="2 3">
    <name type="scientific">Okeania hirsuta</name>
    <dbReference type="NCBI Taxonomy" id="1458930"/>
    <lineage>
        <taxon>Bacteria</taxon>
        <taxon>Bacillati</taxon>
        <taxon>Cyanobacteriota</taxon>
        <taxon>Cyanophyceae</taxon>
        <taxon>Oscillatoriophycideae</taxon>
        <taxon>Oscillatoriales</taxon>
        <taxon>Microcoleaceae</taxon>
        <taxon>Okeania</taxon>
    </lineage>
</organism>
<protein>
    <submittedName>
        <fullName evidence="2">Uncharacterized protein</fullName>
    </submittedName>
</protein>
<feature type="transmembrane region" description="Helical" evidence="1">
    <location>
        <begin position="6"/>
        <end position="25"/>
    </location>
</feature>
<evidence type="ECO:0000313" key="3">
    <source>
        <dbReference type="Proteomes" id="UP000269154"/>
    </source>
</evidence>
<dbReference type="RefSeq" id="WP_124143656.1">
    <property type="nucleotide sequence ID" value="NZ_CAWOKI010000359.1"/>
</dbReference>
<dbReference type="OrthoDB" id="471771at2"/>
<proteinExistence type="predicted"/>
<gene>
    <name evidence="2" type="ORF">D5R40_19045</name>
</gene>
<evidence type="ECO:0000256" key="1">
    <source>
        <dbReference type="SAM" id="Phobius"/>
    </source>
</evidence>
<keyword evidence="1" id="KW-0812">Transmembrane</keyword>
<reference evidence="2 3" key="1">
    <citation type="journal article" date="2018" name="ACS Chem. Biol.">
        <title>Ketoreductase domain dysfunction expands chemodiversity: malyngamide biosynthesis in the cyanobacterium Okeania hirsuta.</title>
        <authorList>
            <person name="Moss N.A."/>
            <person name="Leao T."/>
            <person name="Rankin M."/>
            <person name="McCullough T.M."/>
            <person name="Qu P."/>
            <person name="Korobeynikov A."/>
            <person name="Smith J.L."/>
            <person name="Gerwick L."/>
            <person name="Gerwick W.H."/>
        </authorList>
    </citation>
    <scope>NUCLEOTIDE SEQUENCE [LARGE SCALE GENOMIC DNA]</scope>
    <source>
        <strain evidence="2 3">PAB10Feb10-1</strain>
    </source>
</reference>
<dbReference type="EMBL" id="RCBY01000115">
    <property type="protein sequence ID" value="RQH36669.1"/>
    <property type="molecule type" value="Genomic_DNA"/>
</dbReference>
<feature type="transmembrane region" description="Helical" evidence="1">
    <location>
        <begin position="68"/>
        <end position="87"/>
    </location>
</feature>
<comment type="caution">
    <text evidence="2">The sequence shown here is derived from an EMBL/GenBank/DDBJ whole genome shotgun (WGS) entry which is preliminary data.</text>
</comment>
<dbReference type="Proteomes" id="UP000269154">
    <property type="component" value="Unassembled WGS sequence"/>
</dbReference>
<name>A0A3N6P713_9CYAN</name>
<evidence type="ECO:0000313" key="2">
    <source>
        <dbReference type="EMBL" id="RQH36669.1"/>
    </source>
</evidence>
<keyword evidence="3" id="KW-1185">Reference proteome</keyword>
<keyword evidence="1" id="KW-0472">Membrane</keyword>
<dbReference type="AlphaFoldDB" id="A0A3N6P713"/>